<dbReference type="EMBL" id="CAJNOQ010001241">
    <property type="protein sequence ID" value="CAF0879786.1"/>
    <property type="molecule type" value="Genomic_DNA"/>
</dbReference>
<dbReference type="InterPro" id="IPR036085">
    <property type="entry name" value="PAZ_dom_sf"/>
</dbReference>
<evidence type="ECO:0000259" key="3">
    <source>
        <dbReference type="PROSITE" id="PS50821"/>
    </source>
</evidence>
<dbReference type="GO" id="GO:0003723">
    <property type="term" value="F:RNA binding"/>
    <property type="evidence" value="ECO:0007669"/>
    <property type="project" value="InterPro"/>
</dbReference>
<dbReference type="InterPro" id="IPR024445">
    <property type="entry name" value="Tnp_ISXO2-like"/>
</dbReference>
<dbReference type="CDD" id="cd02846">
    <property type="entry name" value="PAZ_argonaute_like"/>
    <property type="match status" value="1"/>
</dbReference>
<dbReference type="InterPro" id="IPR012337">
    <property type="entry name" value="RNaseH-like_sf"/>
</dbReference>
<feature type="compositionally biased region" description="Low complexity" evidence="2">
    <location>
        <begin position="74"/>
        <end position="91"/>
    </location>
</feature>
<feature type="domain" description="Piwi" evidence="4">
    <location>
        <begin position="828"/>
        <end position="1131"/>
    </location>
</feature>
<gene>
    <name evidence="5" type="ORF">GPM918_LOCUS7548</name>
    <name evidence="6" type="ORF">SRO942_LOCUS7548</name>
</gene>
<reference evidence="5" key="1">
    <citation type="submission" date="2021-02" db="EMBL/GenBank/DDBJ databases">
        <authorList>
            <person name="Nowell W R."/>
        </authorList>
    </citation>
    <scope>NUCLEOTIDE SEQUENCE</scope>
</reference>
<dbReference type="Pfam" id="PF02171">
    <property type="entry name" value="Piwi"/>
    <property type="match status" value="1"/>
</dbReference>
<dbReference type="Pfam" id="PF16488">
    <property type="entry name" value="ArgoL2"/>
    <property type="match status" value="1"/>
</dbReference>
<evidence type="ECO:0000313" key="5">
    <source>
        <dbReference type="EMBL" id="CAF0879786.1"/>
    </source>
</evidence>
<feature type="region of interest" description="Disordered" evidence="2">
    <location>
        <begin position="310"/>
        <end position="347"/>
    </location>
</feature>
<dbReference type="SUPFAM" id="SSF53098">
    <property type="entry name" value="Ribonuclease H-like"/>
    <property type="match status" value="1"/>
</dbReference>
<dbReference type="Gene3D" id="3.30.420.10">
    <property type="entry name" value="Ribonuclease H-like superfamily/Ribonuclease H"/>
    <property type="match status" value="1"/>
</dbReference>
<dbReference type="Pfam" id="PF12762">
    <property type="entry name" value="DDE_Tnp_IS1595"/>
    <property type="match status" value="1"/>
</dbReference>
<protein>
    <submittedName>
        <fullName evidence="5">Uncharacterized protein</fullName>
    </submittedName>
</protein>
<accession>A0A813XX05</accession>
<evidence type="ECO:0000256" key="1">
    <source>
        <dbReference type="RuleBase" id="RU361178"/>
    </source>
</evidence>
<comment type="caution">
    <text evidence="5">The sequence shown here is derived from an EMBL/GenBank/DDBJ whole genome shotgun (WGS) entry which is preliminary data.</text>
</comment>
<dbReference type="Pfam" id="PF02170">
    <property type="entry name" value="PAZ"/>
    <property type="match status" value="1"/>
</dbReference>
<evidence type="ECO:0000256" key="2">
    <source>
        <dbReference type="SAM" id="MobiDB-lite"/>
    </source>
</evidence>
<dbReference type="SMART" id="SM00950">
    <property type="entry name" value="Piwi"/>
    <property type="match status" value="1"/>
</dbReference>
<dbReference type="OrthoDB" id="10252740at2759"/>
<evidence type="ECO:0000313" key="6">
    <source>
        <dbReference type="EMBL" id="CAF3666165.1"/>
    </source>
</evidence>
<dbReference type="InterPro" id="IPR036397">
    <property type="entry name" value="RNaseH_sf"/>
</dbReference>
<dbReference type="Gene3D" id="2.170.260.10">
    <property type="entry name" value="paz domain"/>
    <property type="match status" value="1"/>
</dbReference>
<comment type="similarity">
    <text evidence="1">Belongs to the argonaute family.</text>
</comment>
<name>A0A813XX05_9BILA</name>
<dbReference type="Proteomes" id="UP000663829">
    <property type="component" value="Unassembled WGS sequence"/>
</dbReference>
<proteinExistence type="inferred from homology"/>
<feature type="compositionally biased region" description="Polar residues" evidence="2">
    <location>
        <begin position="95"/>
        <end position="111"/>
    </location>
</feature>
<feature type="domain" description="PAZ" evidence="3">
    <location>
        <begin position="535"/>
        <end position="656"/>
    </location>
</feature>
<dbReference type="InterPro" id="IPR003165">
    <property type="entry name" value="Piwi"/>
</dbReference>
<evidence type="ECO:0000313" key="7">
    <source>
        <dbReference type="Proteomes" id="UP000663829"/>
    </source>
</evidence>
<sequence length="1182" mass="135434">MKGKLDIPEKDISSKTISWTVGCSGSTVVDWSNFLREVCTEKLNMAPQMGGIGEVVQIDESLFRGKRKYNRGRLLLGNQNNNGNNNATNGLVPYASSSEDSDGTQQQTNNRNYGRRMDRPWIFDIVQPTEDGHEVRFFHVQCRDRQTLIPVIWKHVVPGTTVWSDEWAAYKNLQTQYGYDHQTIIEAIFGRFLCIQTENILMPKSGSFITIKTWTFCDAPFKTIIAPLGTASNPLFEHFPRTMVPSLVSVPEMETTFSRQYTGGEDTMMSQAPRGRGRLLGRSSGQNNGPSNQLYRRAQSAAVGGKKIIQEENGTQPSIIPKIGEKRYSPSRSSVTRPKSCRPIEARSPVPDSKIYTLVLRPDSGGSAGRKVDFHTNHFKCAIPKELIVKQYDVDVVIQNRDGTWRPAKKDDRFLVMKKIIEREKFPFVWYDDGKNLYSTEDLSGFQKQYEMKVKHKNTDNEKIWDFFDPTKNISIRPRDSVRVLETLLKQHTRSTMVCDGRGIGYGFYQAMFLTKVGVTLNINNTFTCFYHSMNLVDFLCDYLQTDITRGIPEREQQLLLKKVLKSIWLETNHTGQVRKYRIRGFGLSSNRHTFPKQVENDQGNEDGDRTSVTEYFREKYDRKLRYPDLPTVELYTPGNKSLSHHLPMEVCTIQEWQRSIKPLTADQRARVTKKTVVKPEQRYDTIMRVVYDRKFNDDTYLKQIGMTVEDKDMIIIPGRILPPPEIWYKSNRDNSDVIERVSIGKWNLRNRLHTTREIKKWACVLVSSREPSNREIDVASQFAARFPEIIGRFGIYFSSAPIQKSDPAVPNIILRRLEELKQEKCEVVLFILNGVGEDIYKCIKYFGNQKLGIITQCTDYSAIQKNIMKLDMYLQNLVQKFNAKLGGVNGLISLTRALTSASKKDDVFMFFGADVTHTTCSRDRPSIACVVGSRDSTSTQYASRMTEQYPPKGRISLEIIMDLFNMSTDLLKLFASSNGCLPNKIVFYRDGVDDGSYQKVMDNEIRALKNACKALYLDNPQPKITFLVVKKRHNTRFFVYDQHQNTTSNVQAGTVVDTHIVHPSLFDFYLNSHAAIMGTSHPVLYHVLYDEIGFTSDEIQQLTYYLCHADVRCTKAVSIPAPAHYAHLAAYHSRDLDYQDDRRSSINGYDDDIIDSNITLEEVQTKVIQLDPSIQDTMWYV</sequence>
<dbReference type="EMBL" id="CAJOBC010001241">
    <property type="protein sequence ID" value="CAF3666165.1"/>
    <property type="molecule type" value="Genomic_DNA"/>
</dbReference>
<dbReference type="Proteomes" id="UP000681722">
    <property type="component" value="Unassembled WGS sequence"/>
</dbReference>
<dbReference type="InterPro" id="IPR032472">
    <property type="entry name" value="ArgoL2"/>
</dbReference>
<dbReference type="PROSITE" id="PS50821">
    <property type="entry name" value="PAZ"/>
    <property type="match status" value="1"/>
</dbReference>
<organism evidence="5 7">
    <name type="scientific">Didymodactylos carnosus</name>
    <dbReference type="NCBI Taxonomy" id="1234261"/>
    <lineage>
        <taxon>Eukaryota</taxon>
        <taxon>Metazoa</taxon>
        <taxon>Spiralia</taxon>
        <taxon>Gnathifera</taxon>
        <taxon>Rotifera</taxon>
        <taxon>Eurotatoria</taxon>
        <taxon>Bdelloidea</taxon>
        <taxon>Philodinida</taxon>
        <taxon>Philodinidae</taxon>
        <taxon>Didymodactylos</taxon>
    </lineage>
</organism>
<feature type="region of interest" description="Disordered" evidence="2">
    <location>
        <begin position="74"/>
        <end position="111"/>
    </location>
</feature>
<dbReference type="Gene3D" id="3.40.50.2300">
    <property type="match status" value="1"/>
</dbReference>
<dbReference type="PROSITE" id="PS50822">
    <property type="entry name" value="PIWI"/>
    <property type="match status" value="1"/>
</dbReference>
<dbReference type="SUPFAM" id="SSF101690">
    <property type="entry name" value="PAZ domain"/>
    <property type="match status" value="1"/>
</dbReference>
<feature type="region of interest" description="Disordered" evidence="2">
    <location>
        <begin position="262"/>
        <end position="294"/>
    </location>
</feature>
<keyword evidence="7" id="KW-1185">Reference proteome</keyword>
<dbReference type="InterPro" id="IPR003100">
    <property type="entry name" value="PAZ_dom"/>
</dbReference>
<dbReference type="SMART" id="SM01126">
    <property type="entry name" value="DDE_Tnp_IS1595"/>
    <property type="match status" value="1"/>
</dbReference>
<dbReference type="SMART" id="SM00949">
    <property type="entry name" value="PAZ"/>
    <property type="match status" value="1"/>
</dbReference>
<dbReference type="AlphaFoldDB" id="A0A813XX05"/>
<dbReference type="PANTHER" id="PTHR22891">
    <property type="entry name" value="EUKARYOTIC TRANSLATION INITIATION FACTOR 2C"/>
    <property type="match status" value="1"/>
</dbReference>
<evidence type="ECO:0000259" key="4">
    <source>
        <dbReference type="PROSITE" id="PS50822"/>
    </source>
</evidence>